<evidence type="ECO:0000256" key="1">
    <source>
        <dbReference type="ARBA" id="ARBA00022729"/>
    </source>
</evidence>
<dbReference type="Gene3D" id="2.40.10.10">
    <property type="entry name" value="Trypsin-like serine proteases"/>
    <property type="match status" value="2"/>
</dbReference>
<protein>
    <recommendedName>
        <fullName evidence="5">Peptidase S1 domain-containing protein</fullName>
    </recommendedName>
</protein>
<evidence type="ECO:0000256" key="4">
    <source>
        <dbReference type="SAM" id="SignalP"/>
    </source>
</evidence>
<dbReference type="InterPro" id="IPR033116">
    <property type="entry name" value="TRYPSIN_SER"/>
</dbReference>
<keyword evidence="2" id="KW-0865">Zymogen</keyword>
<feature type="domain" description="Peptidase S1" evidence="5">
    <location>
        <begin position="23"/>
        <end position="232"/>
    </location>
</feature>
<dbReference type="InterPro" id="IPR001254">
    <property type="entry name" value="Trypsin_dom"/>
</dbReference>
<evidence type="ECO:0000313" key="7">
    <source>
        <dbReference type="Proteomes" id="UP000694393"/>
    </source>
</evidence>
<sequence length="232" mass="25249">MMMLMLILLLLPVAFLLPPGAGIIGGWDAKPHSRPYMASLKIQRGNKGKHCGGFLLSENFMLMITVYLGAHNIRKEEPSQQVISARRWIPHQQFNVETNNNDIMLLEHKATFNEYVRSIRLPLVQQQVPPGTLCSIAGWGWTNATSGHLSATLQEVDVVVMPNATCNYVQYNPSMMVCVGDPKEGKGSFQGDSGGALVCGRTAQGIFSFGSEDGTPPMAVMIPSFPASSPLC</sequence>
<evidence type="ECO:0000256" key="3">
    <source>
        <dbReference type="ARBA" id="ARBA00023157"/>
    </source>
</evidence>
<keyword evidence="7" id="KW-1185">Reference proteome</keyword>
<dbReference type="AlphaFoldDB" id="A0A8C8S1C3"/>
<dbReference type="PROSITE" id="PS50240">
    <property type="entry name" value="TRYPSIN_DOM"/>
    <property type="match status" value="1"/>
</dbReference>
<feature type="chain" id="PRO_5034895502" description="Peptidase S1 domain-containing protein" evidence="4">
    <location>
        <begin position="23"/>
        <end position="232"/>
    </location>
</feature>
<evidence type="ECO:0000259" key="5">
    <source>
        <dbReference type="PROSITE" id="PS50240"/>
    </source>
</evidence>
<dbReference type="PROSITE" id="PS00135">
    <property type="entry name" value="TRYPSIN_SER"/>
    <property type="match status" value="1"/>
</dbReference>
<dbReference type="Pfam" id="PF00089">
    <property type="entry name" value="Trypsin"/>
    <property type="match status" value="1"/>
</dbReference>
<dbReference type="SUPFAM" id="SSF50494">
    <property type="entry name" value="Trypsin-like serine proteases"/>
    <property type="match status" value="1"/>
</dbReference>
<dbReference type="Ensembl" id="ENSPCET00000013550.1">
    <property type="protein sequence ID" value="ENSPCEP00000013076.1"/>
    <property type="gene ID" value="ENSPCEG00000010115.1"/>
</dbReference>
<dbReference type="GO" id="GO:0006508">
    <property type="term" value="P:proteolysis"/>
    <property type="evidence" value="ECO:0007669"/>
    <property type="project" value="InterPro"/>
</dbReference>
<keyword evidence="1 4" id="KW-0732">Signal</keyword>
<dbReference type="InterPro" id="IPR043504">
    <property type="entry name" value="Peptidase_S1_PA_chymotrypsin"/>
</dbReference>
<dbReference type="CDD" id="cd00190">
    <property type="entry name" value="Tryp_SPc"/>
    <property type="match status" value="1"/>
</dbReference>
<feature type="signal peptide" evidence="4">
    <location>
        <begin position="1"/>
        <end position="22"/>
    </location>
</feature>
<name>A0A8C8S1C3_9SAUR</name>
<dbReference type="GO" id="GO:0004252">
    <property type="term" value="F:serine-type endopeptidase activity"/>
    <property type="evidence" value="ECO:0007669"/>
    <property type="project" value="InterPro"/>
</dbReference>
<reference evidence="6" key="2">
    <citation type="submission" date="2025-09" db="UniProtKB">
        <authorList>
            <consortium name="Ensembl"/>
        </authorList>
    </citation>
    <scope>IDENTIFICATION</scope>
</reference>
<proteinExistence type="predicted"/>
<keyword evidence="3" id="KW-1015">Disulfide bond</keyword>
<accession>A0A8C8S1C3</accession>
<organism evidence="6 7">
    <name type="scientific">Pelusios castaneus</name>
    <name type="common">West African mud turtle</name>
    <dbReference type="NCBI Taxonomy" id="367368"/>
    <lineage>
        <taxon>Eukaryota</taxon>
        <taxon>Metazoa</taxon>
        <taxon>Chordata</taxon>
        <taxon>Craniata</taxon>
        <taxon>Vertebrata</taxon>
        <taxon>Euteleostomi</taxon>
        <taxon>Archelosauria</taxon>
        <taxon>Testudinata</taxon>
        <taxon>Testudines</taxon>
        <taxon>Pleurodira</taxon>
        <taxon>Pelomedusidae</taxon>
        <taxon>Pelusios</taxon>
    </lineage>
</organism>
<dbReference type="InterPro" id="IPR009003">
    <property type="entry name" value="Peptidase_S1_PA"/>
</dbReference>
<dbReference type="Proteomes" id="UP000694393">
    <property type="component" value="Unplaced"/>
</dbReference>
<evidence type="ECO:0000313" key="6">
    <source>
        <dbReference type="Ensembl" id="ENSPCEP00000013076.1"/>
    </source>
</evidence>
<evidence type="ECO:0000256" key="2">
    <source>
        <dbReference type="ARBA" id="ARBA00023145"/>
    </source>
</evidence>
<dbReference type="PANTHER" id="PTHR24271:SF81">
    <property type="entry name" value="GRANZYME B"/>
    <property type="match status" value="1"/>
</dbReference>
<dbReference type="PANTHER" id="PTHR24271">
    <property type="entry name" value="KALLIKREIN-RELATED"/>
    <property type="match status" value="1"/>
</dbReference>
<reference evidence="6" key="1">
    <citation type="submission" date="2025-08" db="UniProtKB">
        <authorList>
            <consortium name="Ensembl"/>
        </authorList>
    </citation>
    <scope>IDENTIFICATION</scope>
</reference>
<dbReference type="SMART" id="SM00020">
    <property type="entry name" value="Tryp_SPc"/>
    <property type="match status" value="1"/>
</dbReference>